<dbReference type="SUPFAM" id="SSF46689">
    <property type="entry name" value="Homeodomain-like"/>
    <property type="match status" value="2"/>
</dbReference>
<dbReference type="InterPro" id="IPR017930">
    <property type="entry name" value="Myb_dom"/>
</dbReference>
<dbReference type="AlphaFoldDB" id="A0A9P5NXW2"/>
<dbReference type="InterPro" id="IPR009057">
    <property type="entry name" value="Homeodomain-like_sf"/>
</dbReference>
<feature type="domain" description="HTH myb-type" evidence="3">
    <location>
        <begin position="62"/>
        <end position="116"/>
    </location>
</feature>
<accession>A0A9P5NXW2</accession>
<evidence type="ECO:0000256" key="1">
    <source>
        <dbReference type="SAM" id="MobiDB-lite"/>
    </source>
</evidence>
<dbReference type="CDD" id="cd00167">
    <property type="entry name" value="SANT"/>
    <property type="match status" value="3"/>
</dbReference>
<name>A0A9P5NXW2_GYMJU</name>
<dbReference type="GO" id="GO:0000978">
    <property type="term" value="F:RNA polymerase II cis-regulatory region sequence-specific DNA binding"/>
    <property type="evidence" value="ECO:0007669"/>
    <property type="project" value="TreeGrafter"/>
</dbReference>
<dbReference type="PANTHER" id="PTHR45614:SF199">
    <property type="entry name" value="MYB-LIKE TRANSCRIPTION FACTOR (EUROFUNG)-RELATED"/>
    <property type="match status" value="1"/>
</dbReference>
<feature type="domain" description="HTH myb-type" evidence="3">
    <location>
        <begin position="10"/>
        <end position="57"/>
    </location>
</feature>
<dbReference type="InterPro" id="IPR050560">
    <property type="entry name" value="MYB_TF"/>
</dbReference>
<dbReference type="OrthoDB" id="2143914at2759"/>
<dbReference type="PROSITE" id="PS51294">
    <property type="entry name" value="HTH_MYB"/>
    <property type="match status" value="3"/>
</dbReference>
<dbReference type="InterPro" id="IPR001005">
    <property type="entry name" value="SANT/Myb"/>
</dbReference>
<dbReference type="GO" id="GO:0005634">
    <property type="term" value="C:nucleus"/>
    <property type="evidence" value="ECO:0007669"/>
    <property type="project" value="TreeGrafter"/>
</dbReference>
<organism evidence="4 5">
    <name type="scientific">Gymnopilus junonius</name>
    <name type="common">Spectacular rustgill mushroom</name>
    <name type="synonym">Gymnopilus spectabilis subsp. junonius</name>
    <dbReference type="NCBI Taxonomy" id="109634"/>
    <lineage>
        <taxon>Eukaryota</taxon>
        <taxon>Fungi</taxon>
        <taxon>Dikarya</taxon>
        <taxon>Basidiomycota</taxon>
        <taxon>Agaricomycotina</taxon>
        <taxon>Agaricomycetes</taxon>
        <taxon>Agaricomycetidae</taxon>
        <taxon>Agaricales</taxon>
        <taxon>Agaricineae</taxon>
        <taxon>Hymenogastraceae</taxon>
        <taxon>Gymnopilus</taxon>
    </lineage>
</organism>
<dbReference type="PROSITE" id="PS50090">
    <property type="entry name" value="MYB_LIKE"/>
    <property type="match status" value="3"/>
</dbReference>
<evidence type="ECO:0000259" key="2">
    <source>
        <dbReference type="PROSITE" id="PS50090"/>
    </source>
</evidence>
<dbReference type="Pfam" id="PF00249">
    <property type="entry name" value="Myb_DNA-binding"/>
    <property type="match status" value="1"/>
</dbReference>
<dbReference type="Pfam" id="PF13921">
    <property type="entry name" value="Myb_DNA-bind_6"/>
    <property type="match status" value="1"/>
</dbReference>
<evidence type="ECO:0000313" key="4">
    <source>
        <dbReference type="EMBL" id="KAF8910437.1"/>
    </source>
</evidence>
<feature type="domain" description="HTH myb-type" evidence="3">
    <location>
        <begin position="118"/>
        <end position="168"/>
    </location>
</feature>
<protein>
    <submittedName>
        <fullName evidence="4">Uncharacterized protein</fullName>
    </submittedName>
</protein>
<reference evidence="4" key="1">
    <citation type="submission" date="2020-11" db="EMBL/GenBank/DDBJ databases">
        <authorList>
            <consortium name="DOE Joint Genome Institute"/>
            <person name="Ahrendt S."/>
            <person name="Riley R."/>
            <person name="Andreopoulos W."/>
            <person name="LaButti K."/>
            <person name="Pangilinan J."/>
            <person name="Ruiz-duenas F.J."/>
            <person name="Barrasa J.M."/>
            <person name="Sanchez-Garcia M."/>
            <person name="Camarero S."/>
            <person name="Miyauchi S."/>
            <person name="Serrano A."/>
            <person name="Linde D."/>
            <person name="Babiker R."/>
            <person name="Drula E."/>
            <person name="Ayuso-Fernandez I."/>
            <person name="Pacheco R."/>
            <person name="Padilla G."/>
            <person name="Ferreira P."/>
            <person name="Barriuso J."/>
            <person name="Kellner H."/>
            <person name="Castanera R."/>
            <person name="Alfaro M."/>
            <person name="Ramirez L."/>
            <person name="Pisabarro A.G."/>
            <person name="Kuo A."/>
            <person name="Tritt A."/>
            <person name="Lipzen A."/>
            <person name="He G."/>
            <person name="Yan M."/>
            <person name="Ng V."/>
            <person name="Cullen D."/>
            <person name="Martin F."/>
            <person name="Rosso M.-N."/>
            <person name="Henrissat B."/>
            <person name="Hibbett D."/>
            <person name="Martinez A.T."/>
            <person name="Grigoriev I.V."/>
        </authorList>
    </citation>
    <scope>NUCLEOTIDE SEQUENCE</scope>
    <source>
        <strain evidence="4">AH 44721</strain>
    </source>
</reference>
<dbReference type="GO" id="GO:0000981">
    <property type="term" value="F:DNA-binding transcription factor activity, RNA polymerase II-specific"/>
    <property type="evidence" value="ECO:0007669"/>
    <property type="project" value="TreeGrafter"/>
</dbReference>
<feature type="region of interest" description="Disordered" evidence="1">
    <location>
        <begin position="352"/>
        <end position="371"/>
    </location>
</feature>
<feature type="region of interest" description="Disordered" evidence="1">
    <location>
        <begin position="165"/>
        <end position="186"/>
    </location>
</feature>
<sequence length="383" mass="42493">MSAQMFCRERRSWTTKEDQLLREAVQKEDPDNSNPSKWHAIAKHVPNRTNKDCRKRWFAKMASDVVKGGWAPDEDEKLVKGIERYGTRWSLVASVVQTRNSDQCAKRWTDTLNPAIDRTSWSPEADELLLRAVAEHGKVWTKIVKTYFPGRTGLSAKNRYNSITRFNSDSSRGPRTRRKSTDVGTYNLIRKAESVSSSSSSASPETPSMSLPYASSSTFSNNLEAKAHPLFSNWSSSSSVTSDDVPSFRSSPITFDYLTDSNSTSPSTPSEGSSYHSYELSMGQTLSAFSEPSLSFHSSSPHIPAASLYKSYATSSLPDSQNFSSFSQLPLSHGTSDDQFVFDGMPSVMGVNWESSSSKGGNGAYKLPPSNEFSVRTFDRHQV</sequence>
<comment type="caution">
    <text evidence="4">The sequence shown here is derived from an EMBL/GenBank/DDBJ whole genome shotgun (WGS) entry which is preliminary data.</text>
</comment>
<proteinExistence type="predicted"/>
<evidence type="ECO:0000259" key="3">
    <source>
        <dbReference type="PROSITE" id="PS51294"/>
    </source>
</evidence>
<keyword evidence="5" id="KW-1185">Reference proteome</keyword>
<dbReference type="Proteomes" id="UP000724874">
    <property type="component" value="Unassembled WGS sequence"/>
</dbReference>
<evidence type="ECO:0000313" key="5">
    <source>
        <dbReference type="Proteomes" id="UP000724874"/>
    </source>
</evidence>
<feature type="domain" description="Myb-like" evidence="2">
    <location>
        <begin position="62"/>
        <end position="112"/>
    </location>
</feature>
<dbReference type="Gene3D" id="1.10.10.60">
    <property type="entry name" value="Homeodomain-like"/>
    <property type="match status" value="3"/>
</dbReference>
<gene>
    <name evidence="4" type="ORF">CPB84DRAFT_1743312</name>
</gene>
<dbReference type="SMART" id="SM00717">
    <property type="entry name" value="SANT"/>
    <property type="match status" value="3"/>
</dbReference>
<feature type="domain" description="Myb-like" evidence="2">
    <location>
        <begin position="10"/>
        <end position="61"/>
    </location>
</feature>
<dbReference type="EMBL" id="JADNYJ010000006">
    <property type="protein sequence ID" value="KAF8910437.1"/>
    <property type="molecule type" value="Genomic_DNA"/>
</dbReference>
<dbReference type="PANTHER" id="PTHR45614">
    <property type="entry name" value="MYB PROTEIN-RELATED"/>
    <property type="match status" value="1"/>
</dbReference>
<feature type="domain" description="Myb-like" evidence="2">
    <location>
        <begin position="113"/>
        <end position="164"/>
    </location>
</feature>